<feature type="transmembrane region" description="Helical" evidence="1">
    <location>
        <begin position="233"/>
        <end position="252"/>
    </location>
</feature>
<feature type="transmembrane region" description="Helical" evidence="1">
    <location>
        <begin position="390"/>
        <end position="410"/>
    </location>
</feature>
<feature type="transmembrane region" description="Helical" evidence="1">
    <location>
        <begin position="139"/>
        <end position="156"/>
    </location>
</feature>
<feature type="transmembrane region" description="Helical" evidence="1">
    <location>
        <begin position="442"/>
        <end position="460"/>
    </location>
</feature>
<feature type="transmembrane region" description="Helical" evidence="1">
    <location>
        <begin position="416"/>
        <end position="435"/>
    </location>
</feature>
<sequence>MINSIKKIIKKHRLYLLSFFIPFIIMSCYFAYRNMFPFGNSSILTVDLGQQYVDLFAYFRRILLSLDLHSILYSFSNGYGGEMIGIWGYYLLSPLNIILLIIPAKFINFSILLITLFKYGLSGLAFSVFLKHKGIKKDLIILSMAIAYALNGWMIANQLNVMWLDGVILLPIIIMGIDRIFKNNKYSLFIINYTAMLIINYYIAYMITIFSVIYVIGKLINDNHSLKMRLGRLVSIGVSYFVSLLLSAFIFLPNLIELKNGKGAYTLSTFKWKVEYNPLKMISKLFDGSFNFSQMPSGYPNIFVGAIALIGFIIFFCNKQIQLKRKIVALAITVILIVSMFFEPLDLLWHAMQFPIWYPYRFSFIFCFWIIYIAAIGLDKQAGHINFKEIIISGAILVAGLIYTALNINSFNYLSLTKYLISLAFVAISFIVIHVSNKDNKYYLLCLVVIAIGDMGMNAFNSLNAISYVSNDDYMKYTATLNRHVNDIKQKDDSFYRISKDFYRTRDDPIESNFYGGSTFSSTLRKSTPDFNQKIGNAYTTGSIDYSNGTIVTDSLLSFKYFINTINYNKTYPMIQKSSNRYDIVNNDVQKIDIFQTFKSNNTFPLVYTASNDVFSKIIASDPIKYQNSMVKQVTGNNSDVFNENMHYTILSENTNALTGLNNQVIAKNNLLKDGEIVIKYKHQNNMVPYMIVPASMNQQKCSIKVNGEELNLPSEFQSTFVVSLPNNKDNKVTIKLLNGKVYTNEFNIASLNLPKFLSETKAIRKQNNNIKLNANTVSADISVSTKRQSVATSIPYSNGWTLTVDGKKHPIKVINDEFIGFDNLSVGKHKIKLSFYPSGLNAGIIISVLTLMFVVGFYIYKKKDNKKGLV</sequence>
<keyword evidence="1" id="KW-0472">Membrane</keyword>
<organism evidence="2 3">
    <name type="scientific">Apilactobacillus kunkeei</name>
    <dbReference type="NCBI Taxonomy" id="148814"/>
    <lineage>
        <taxon>Bacteria</taxon>
        <taxon>Bacillati</taxon>
        <taxon>Bacillota</taxon>
        <taxon>Bacilli</taxon>
        <taxon>Lactobacillales</taxon>
        <taxon>Lactobacillaceae</taxon>
        <taxon>Apilactobacillus</taxon>
    </lineage>
</organism>
<dbReference type="PROSITE" id="PS51257">
    <property type="entry name" value="PROKAR_LIPOPROTEIN"/>
    <property type="match status" value="1"/>
</dbReference>
<dbReference type="Pfam" id="PF09586">
    <property type="entry name" value="YfhO"/>
    <property type="match status" value="1"/>
</dbReference>
<dbReference type="Proteomes" id="UP000037749">
    <property type="component" value="Unassembled WGS sequence"/>
</dbReference>
<evidence type="ECO:0000313" key="3">
    <source>
        <dbReference type="Proteomes" id="UP000037749"/>
    </source>
</evidence>
<feature type="transmembrane region" description="Helical" evidence="1">
    <location>
        <begin position="328"/>
        <end position="352"/>
    </location>
</feature>
<feature type="transmembrane region" description="Helical" evidence="1">
    <location>
        <begin position="201"/>
        <end position="221"/>
    </location>
</feature>
<protein>
    <recommendedName>
        <fullName evidence="4">Bacterial membrane protein YfhO</fullName>
    </recommendedName>
</protein>
<feature type="transmembrane region" description="Helical" evidence="1">
    <location>
        <begin position="12"/>
        <end position="32"/>
    </location>
</feature>
<comment type="caution">
    <text evidence="2">The sequence shown here is derived from an EMBL/GenBank/DDBJ whole genome shotgun (WGS) entry which is preliminary data.</text>
</comment>
<dbReference type="EMBL" id="JXCZ01000018">
    <property type="protein sequence ID" value="KOY79282.1"/>
    <property type="molecule type" value="Genomic_DNA"/>
</dbReference>
<dbReference type="InterPro" id="IPR018580">
    <property type="entry name" value="Uncharacterised_YfhO"/>
</dbReference>
<evidence type="ECO:0000313" key="2">
    <source>
        <dbReference type="EMBL" id="KOY79282.1"/>
    </source>
</evidence>
<name>A0A0M9DDM1_9LACO</name>
<proteinExistence type="predicted"/>
<keyword evidence="1" id="KW-1133">Transmembrane helix</keyword>
<gene>
    <name evidence="2" type="ORF">RZ72_12200</name>
</gene>
<keyword evidence="1" id="KW-0812">Transmembrane</keyword>
<evidence type="ECO:0008006" key="4">
    <source>
        <dbReference type="Google" id="ProtNLM"/>
    </source>
</evidence>
<feature type="transmembrane region" description="Helical" evidence="1">
    <location>
        <begin position="298"/>
        <end position="316"/>
    </location>
</feature>
<dbReference type="PATRIC" id="fig|148814.9.peg.737"/>
<dbReference type="PANTHER" id="PTHR38454:SF1">
    <property type="entry name" value="INTEGRAL MEMBRANE PROTEIN"/>
    <property type="match status" value="1"/>
</dbReference>
<evidence type="ECO:0000256" key="1">
    <source>
        <dbReference type="SAM" id="Phobius"/>
    </source>
</evidence>
<dbReference type="RefSeq" id="WP_053796605.1">
    <property type="nucleotide sequence ID" value="NZ_JXCZ01000018.1"/>
</dbReference>
<accession>A0A0M9DDM1</accession>
<dbReference type="AlphaFoldDB" id="A0A0M9DDM1"/>
<feature type="transmembrane region" description="Helical" evidence="1">
    <location>
        <begin position="841"/>
        <end position="861"/>
    </location>
</feature>
<feature type="transmembrane region" description="Helical" evidence="1">
    <location>
        <begin position="163"/>
        <end position="181"/>
    </location>
</feature>
<feature type="transmembrane region" description="Helical" evidence="1">
    <location>
        <begin position="358"/>
        <end position="378"/>
    </location>
</feature>
<feature type="transmembrane region" description="Helical" evidence="1">
    <location>
        <begin position="109"/>
        <end position="127"/>
    </location>
</feature>
<dbReference type="PANTHER" id="PTHR38454">
    <property type="entry name" value="INTEGRAL MEMBRANE PROTEIN-RELATED"/>
    <property type="match status" value="1"/>
</dbReference>
<reference evidence="2 3" key="1">
    <citation type="journal article" date="2015" name="Genome Biol. Evol.">
        <title>Functionally Structured Genomes in Lactobacillus kunkeei Colonizing the Honey Crop and Food Products of Honeybees and Stingless Bees.</title>
        <authorList>
            <person name="Tamarit D."/>
            <person name="Ellegaard K.M."/>
            <person name="Wikander J."/>
            <person name="Olofsson T."/>
            <person name="Vasquez A."/>
            <person name="Andersson S.G."/>
        </authorList>
    </citation>
    <scope>NUCLEOTIDE SEQUENCE [LARGE SCALE GENOMIC DNA]</scope>
    <source>
        <strain evidence="2 3">LAla</strain>
    </source>
</reference>
<feature type="transmembrane region" description="Helical" evidence="1">
    <location>
        <begin position="84"/>
        <end position="102"/>
    </location>
</feature>